<dbReference type="PANTHER" id="PTHR13140">
    <property type="entry name" value="MYOSIN"/>
    <property type="match status" value="1"/>
</dbReference>
<keyword evidence="13" id="KW-1185">Reference proteome</keyword>
<dbReference type="SMART" id="SM00242">
    <property type="entry name" value="MYSc"/>
    <property type="match status" value="1"/>
</dbReference>
<dbReference type="SUPFAM" id="SSF57997">
    <property type="entry name" value="Tropomyosin"/>
    <property type="match status" value="1"/>
</dbReference>
<dbReference type="GO" id="GO:0016020">
    <property type="term" value="C:membrane"/>
    <property type="evidence" value="ECO:0007669"/>
    <property type="project" value="TreeGrafter"/>
</dbReference>
<dbReference type="SUPFAM" id="SSF90257">
    <property type="entry name" value="Myosin rod fragments"/>
    <property type="match status" value="3"/>
</dbReference>
<proteinExistence type="inferred from homology"/>
<dbReference type="Proteomes" id="UP000050794">
    <property type="component" value="Unassembled WGS sequence"/>
</dbReference>
<dbReference type="FunFam" id="1.20.58.530:FF:000001">
    <property type="entry name" value="Myosin heavy chain"/>
    <property type="match status" value="1"/>
</dbReference>
<dbReference type="Gene3D" id="1.20.120.330">
    <property type="entry name" value="Nucleotidyltransferases domain 2"/>
    <property type="match status" value="1"/>
</dbReference>
<keyword evidence="4 9" id="KW-0175">Coiled coil</keyword>
<dbReference type="InterPro" id="IPR036961">
    <property type="entry name" value="Kinesin_motor_dom_sf"/>
</dbReference>
<dbReference type="GO" id="GO:0030017">
    <property type="term" value="C:sarcomere"/>
    <property type="evidence" value="ECO:0007669"/>
    <property type="project" value="UniProtKB-ARBA"/>
</dbReference>
<keyword evidence="6" id="KW-0505">Motor protein</keyword>
<dbReference type="InterPro" id="IPR001609">
    <property type="entry name" value="Myosin_head_motor_dom-like"/>
</dbReference>
<evidence type="ECO:0000256" key="6">
    <source>
        <dbReference type="ARBA" id="ARBA00023175"/>
    </source>
</evidence>
<keyword evidence="5 8" id="KW-0518">Myosin</keyword>
<organism evidence="13 14">
    <name type="scientific">Toxocara canis</name>
    <name type="common">Canine roundworm</name>
    <dbReference type="NCBI Taxonomy" id="6265"/>
    <lineage>
        <taxon>Eukaryota</taxon>
        <taxon>Metazoa</taxon>
        <taxon>Ecdysozoa</taxon>
        <taxon>Nematoda</taxon>
        <taxon>Chromadorea</taxon>
        <taxon>Rhabditida</taxon>
        <taxon>Spirurina</taxon>
        <taxon>Ascaridomorpha</taxon>
        <taxon>Ascaridoidea</taxon>
        <taxon>Toxocaridae</taxon>
        <taxon>Toxocara</taxon>
    </lineage>
</organism>
<gene>
    <name evidence="12" type="ORF">TCNE_LOCUS17346</name>
</gene>
<dbReference type="Gene3D" id="1.20.5.340">
    <property type="match status" value="1"/>
</dbReference>
<evidence type="ECO:0000256" key="9">
    <source>
        <dbReference type="SAM" id="Coils"/>
    </source>
</evidence>
<dbReference type="Gene3D" id="1.20.5.370">
    <property type="match status" value="1"/>
</dbReference>
<evidence type="ECO:0000256" key="10">
    <source>
        <dbReference type="SAM" id="MobiDB-lite"/>
    </source>
</evidence>
<reference evidence="14" key="1">
    <citation type="submission" date="2016-06" db="UniProtKB">
        <authorList>
            <consortium name="WormBaseParasite"/>
        </authorList>
    </citation>
    <scope>IDENTIFICATION</scope>
</reference>
<dbReference type="Gene3D" id="6.20.240.20">
    <property type="match status" value="1"/>
</dbReference>
<keyword evidence="2" id="KW-0547">Nucleotide-binding</keyword>
<feature type="region of interest" description="Actin-binding" evidence="8">
    <location>
        <begin position="208"/>
        <end position="230"/>
    </location>
</feature>
<dbReference type="PRINTS" id="PR00193">
    <property type="entry name" value="MYOSINHEAVY"/>
</dbReference>
<dbReference type="PANTHER" id="PTHR13140:SF857">
    <property type="entry name" value="MYOSIN-11"/>
    <property type="match status" value="1"/>
</dbReference>
<evidence type="ECO:0000256" key="4">
    <source>
        <dbReference type="ARBA" id="ARBA00023054"/>
    </source>
</evidence>
<dbReference type="Gene3D" id="4.10.270.10">
    <property type="entry name" value="Myosin, subunit A"/>
    <property type="match status" value="1"/>
</dbReference>
<feature type="compositionally biased region" description="Polar residues" evidence="10">
    <location>
        <begin position="1468"/>
        <end position="1480"/>
    </location>
</feature>
<dbReference type="Pfam" id="PF00063">
    <property type="entry name" value="Myosin_head"/>
    <property type="match status" value="1"/>
</dbReference>
<dbReference type="InterPro" id="IPR014751">
    <property type="entry name" value="XRCC4-like_C"/>
</dbReference>
<feature type="region of interest" description="Disordered" evidence="10">
    <location>
        <begin position="1322"/>
        <end position="1341"/>
    </location>
</feature>
<evidence type="ECO:0000259" key="11">
    <source>
        <dbReference type="PROSITE" id="PS51456"/>
    </source>
</evidence>
<evidence type="ECO:0000256" key="5">
    <source>
        <dbReference type="ARBA" id="ARBA00023123"/>
    </source>
</evidence>
<dbReference type="PROSITE" id="PS51456">
    <property type="entry name" value="MYOSIN_MOTOR"/>
    <property type="match status" value="1"/>
</dbReference>
<keyword evidence="7 8" id="KW-0009">Actin-binding</keyword>
<keyword evidence="3" id="KW-0067">ATP-binding</keyword>
<feature type="domain" description="Myosin motor" evidence="11">
    <location>
        <begin position="1"/>
        <end position="333"/>
    </location>
</feature>
<dbReference type="Gene3D" id="3.40.850.10">
    <property type="entry name" value="Kinesin motor domain"/>
    <property type="match status" value="1"/>
</dbReference>
<evidence type="ECO:0000313" key="12">
    <source>
        <dbReference type="EMBL" id="VDM48667.1"/>
    </source>
</evidence>
<evidence type="ECO:0000256" key="7">
    <source>
        <dbReference type="ARBA" id="ARBA00023203"/>
    </source>
</evidence>
<dbReference type="InterPro" id="IPR002928">
    <property type="entry name" value="Myosin_tail"/>
</dbReference>
<evidence type="ECO:0000256" key="8">
    <source>
        <dbReference type="PROSITE-ProRule" id="PRU00782"/>
    </source>
</evidence>
<dbReference type="Pfam" id="PF01576">
    <property type="entry name" value="Myosin_tail_1"/>
    <property type="match status" value="1"/>
</dbReference>
<evidence type="ECO:0000313" key="14">
    <source>
        <dbReference type="WBParaSite" id="TCNE_0001734801-mRNA-1"/>
    </source>
</evidence>
<dbReference type="EMBL" id="UYWY01024351">
    <property type="protein sequence ID" value="VDM48667.1"/>
    <property type="molecule type" value="Genomic_DNA"/>
</dbReference>
<evidence type="ECO:0000256" key="1">
    <source>
        <dbReference type="ARBA" id="ARBA00008314"/>
    </source>
</evidence>
<dbReference type="InterPro" id="IPR027417">
    <property type="entry name" value="P-loop_NTPase"/>
</dbReference>
<accession>A0A183V9C7</accession>
<evidence type="ECO:0000256" key="2">
    <source>
        <dbReference type="ARBA" id="ARBA00022741"/>
    </source>
</evidence>
<comment type="caution">
    <text evidence="8">Lacks conserved residue(s) required for the propagation of feature annotation.</text>
</comment>
<dbReference type="Gene3D" id="1.10.287.1490">
    <property type="match status" value="1"/>
</dbReference>
<evidence type="ECO:0000256" key="3">
    <source>
        <dbReference type="ARBA" id="ARBA00022840"/>
    </source>
</evidence>
<dbReference type="SUPFAM" id="SSF52540">
    <property type="entry name" value="P-loop containing nucleoside triphosphate hydrolases"/>
    <property type="match status" value="1"/>
</dbReference>
<comment type="similarity">
    <text evidence="1 8">Belongs to the TRAFAC class myosin-kinesin ATPase superfamily. Myosin family.</text>
</comment>
<sequence length="1491" mass="173037">DYFIGVLDIAGFEIFDFNSFEQLWINFVNEKLQQFFNHHMFVLEQEEYTREGINWTFIDFGLDLEACIELIEKPMGIIAMLDEECIVPKATDMTLAQKLNEQHLGKHPNFEKPKPPKGKQSEAHFAMRHYAGLVRYNVTNWLEKNKDPLNDTVAACLKASKGNALLNEIWADYTTQEEASNAAKSGGQKKKGKSGSFMTVSMLYRESLNNLMSMLYKTHPHFIRCIIPNEKKKSGLLDAALVLNQLTCNGVLEGIRICRKGFPNRSPHPDFVQRYAILGAEESKCSEDTKECALKMLGKLVDEGSLKDEMFKVGLTKVFFKAGVLAHLEDLRDARLTYLIIGFQAQIRYYFAMIDVQQRRLRFEAAIVIQHNVGQWARIIGWSWFKLFIDTMPIVRENKREEILENLRATVNDFNEKLLVKQKQRSDLETELNSIINETEKIIEEIKCSKSGNVEVEEQMARMVDEQTKIEKELLDVNEKLQKEEQRTSAETETVNKLQQQLDLMRTSIQEAEVGKRKMNVEKTAKDNQIHSLSAEVNLQQQTIAKLNKERKQQNELAERITNQLTAIEQRNRQTATVKAKLMDDMHEAEQQLQKEKSATVDANKERRKIEGELKIAEEIVDELRKQKEDIWNGIKTKDATIRDANNRLEDQQRLSVRISKQLQDGETKMKEIEEEIRNVHEARTNSENVCKQKQLELDEMCSRTEEQTVATNTQIEQGKKFESEIANLRRQLQQSEIIHVSALTSLRKKTDDTLNEFKDQINMIESVIDKNEKQNAQLRTKIIATNSELDKVRKTKMEFERTIKSLNQKIFELQTESNEQLHEIESFEAMKRQIITENNELKSRQKELQQHIATISSTKTQLVAQLKETNRIRNEETGERQRIASNVRNLQAEVAQLRSTLDDEIRSNEESRRKLNATENELQQWRDRLSDKTRIPAEAIDEIKKKQALVINNLEKELNEANLKINDLERRKLKMSDEAEAAKKEVERCLTHIAQLEKKMNIFNDTVIEWKRKVDKASEELNEAQNNSRNFATDLYQEQSINDKLISDIQCIQQENNALREELKELNEQLDEGTKTIDEIRKLIRRFETHKEDLQRALDEAEAAIEVEEGKYERSQNEISKIRDETQRSLVEKDEQFENAKAAQQRAVETIQATLEDTKRESAELRRIKTKLEMDISELEVALVHANEANEEARANVGRYAGQIGELQTSLDEECSRREQFREQCIVAEKKLAVAQSEKEGLVEKENQMANLKKQCENEIRELHQRNDQLSVEGNEISLAKRKLEADFLIVSAQLEEAFNESKILEERSKQIEANAAHLSEALREEQQKSEQAEKTKKELESNLRELQAKIDRTEMAMLRGGQKTVTKLEQRLNALTAELELEKRRYQDAIKKSAKHERKVRQLEFEVGENKKRIEEMQQMVEKLQNKAKEQKRMIDEAEEAATVNLQKYKQLYSALQRAEDRAENAENSLQKMGSNKPNLLPDSTFGDS</sequence>
<dbReference type="GO" id="GO:0005524">
    <property type="term" value="F:ATP binding"/>
    <property type="evidence" value="ECO:0007669"/>
    <property type="project" value="UniProtKB-KW"/>
</dbReference>
<feature type="region of interest" description="Disordered" evidence="10">
    <location>
        <begin position="1459"/>
        <end position="1491"/>
    </location>
</feature>
<evidence type="ECO:0000313" key="13">
    <source>
        <dbReference type="Proteomes" id="UP000050794"/>
    </source>
</evidence>
<protein>
    <submittedName>
        <fullName evidence="14">Myosin motor domain-containing protein</fullName>
    </submittedName>
</protein>
<reference evidence="12 13" key="2">
    <citation type="submission" date="2018-11" db="EMBL/GenBank/DDBJ databases">
        <authorList>
            <consortium name="Pathogen Informatics"/>
        </authorList>
    </citation>
    <scope>NUCLEOTIDE SEQUENCE [LARGE SCALE GENOMIC DNA]</scope>
</reference>
<dbReference type="GO" id="GO:0016459">
    <property type="term" value="C:myosin complex"/>
    <property type="evidence" value="ECO:0007669"/>
    <property type="project" value="UniProtKB-KW"/>
</dbReference>
<dbReference type="GO" id="GO:0000146">
    <property type="term" value="F:microfilament motor activity"/>
    <property type="evidence" value="ECO:0007669"/>
    <property type="project" value="TreeGrafter"/>
</dbReference>
<dbReference type="GO" id="GO:0051015">
    <property type="term" value="F:actin filament binding"/>
    <property type="evidence" value="ECO:0007669"/>
    <property type="project" value="TreeGrafter"/>
</dbReference>
<feature type="coiled-coil region" evidence="9">
    <location>
        <begin position="404"/>
        <end position="690"/>
    </location>
</feature>
<dbReference type="GO" id="GO:0007015">
    <property type="term" value="P:actin filament organization"/>
    <property type="evidence" value="ECO:0007669"/>
    <property type="project" value="TreeGrafter"/>
</dbReference>
<dbReference type="Gene3D" id="1.20.58.530">
    <property type="match status" value="1"/>
</dbReference>
<name>A0A183V9C7_TOXCA</name>
<dbReference type="WBParaSite" id="TCNE_0001734801-mRNA-1">
    <property type="protein sequence ID" value="TCNE_0001734801-mRNA-1"/>
    <property type="gene ID" value="TCNE_0001734801"/>
</dbReference>